<feature type="compositionally biased region" description="Basic and acidic residues" evidence="1">
    <location>
        <begin position="186"/>
        <end position="207"/>
    </location>
</feature>
<feature type="compositionally biased region" description="Polar residues" evidence="1">
    <location>
        <begin position="1"/>
        <end position="27"/>
    </location>
</feature>
<evidence type="ECO:0000313" key="3">
    <source>
        <dbReference type="Proteomes" id="UP000186136"/>
    </source>
</evidence>
<dbReference type="Proteomes" id="UP000186136">
    <property type="component" value="Unassembled WGS sequence"/>
</dbReference>
<protein>
    <submittedName>
        <fullName evidence="2">Uncharacterized protein</fullName>
    </submittedName>
</protein>
<feature type="region of interest" description="Disordered" evidence="1">
    <location>
        <begin position="1"/>
        <end position="30"/>
    </location>
</feature>
<name>A0A1Q2YK10_9ASCO</name>
<accession>A0A1Q2YK10</accession>
<comment type="caution">
    <text evidence="2">The sequence shown here is derived from an EMBL/GenBank/DDBJ whole genome shotgun (WGS) entry which is preliminary data.</text>
</comment>
<feature type="compositionally biased region" description="Basic and acidic residues" evidence="1">
    <location>
        <begin position="79"/>
        <end position="93"/>
    </location>
</feature>
<dbReference type="AlphaFoldDB" id="A0A1Q2YK10"/>
<evidence type="ECO:0000256" key="1">
    <source>
        <dbReference type="SAM" id="MobiDB-lite"/>
    </source>
</evidence>
<evidence type="ECO:0000313" key="2">
    <source>
        <dbReference type="EMBL" id="GAV29879.1"/>
    </source>
</evidence>
<gene>
    <name evidence="2" type="ORF">PMKS-003385</name>
</gene>
<feature type="region of interest" description="Disordered" evidence="1">
    <location>
        <begin position="74"/>
        <end position="207"/>
    </location>
</feature>
<proteinExistence type="predicted"/>
<feature type="compositionally biased region" description="Low complexity" evidence="1">
    <location>
        <begin position="131"/>
        <end position="146"/>
    </location>
</feature>
<keyword evidence="3" id="KW-1185">Reference proteome</keyword>
<organism evidence="2 3">
    <name type="scientific">Pichia membranifaciens</name>
    <dbReference type="NCBI Taxonomy" id="4926"/>
    <lineage>
        <taxon>Eukaryota</taxon>
        <taxon>Fungi</taxon>
        <taxon>Dikarya</taxon>
        <taxon>Ascomycota</taxon>
        <taxon>Saccharomycotina</taxon>
        <taxon>Pichiomycetes</taxon>
        <taxon>Pichiales</taxon>
        <taxon>Pichiaceae</taxon>
        <taxon>Pichia</taxon>
    </lineage>
</organism>
<sequence length="207" mass="22098">MSQFPGSHTASSGTGARNAVSFDSDSTAGAVHAPTGYLAKRQNTQIAGATNSRELLSNTETLALESFLDSIANEGMVSKAKDRAAKDREAADNKKKRKIKALLGQEGGTSDEDVSRSNTSSGGSTKKRNIPAKASAGSPSAPVSESNAAETAEAPRYDQEGIRLPTRAHQELPVRSRRQNAARAAGQEKKKEEKRQWQTDEKVRSTE</sequence>
<reference evidence="2 3" key="1">
    <citation type="submission" date="2016-08" db="EMBL/GenBank/DDBJ databases">
        <title>Whole genome shotgun sequence of Pichia membranifaciens KS47-1.</title>
        <authorList>
            <person name="Konishi M."/>
            <person name="Ishida M."/>
            <person name="Arakawa T."/>
            <person name="Kato Y."/>
            <person name="Horiuchi J."/>
        </authorList>
    </citation>
    <scope>NUCLEOTIDE SEQUENCE [LARGE SCALE GENOMIC DNA]</scope>
    <source>
        <strain evidence="2 3">KS47-1</strain>
    </source>
</reference>
<dbReference type="EMBL" id="BDGI01000145">
    <property type="protein sequence ID" value="GAV29879.1"/>
    <property type="molecule type" value="Genomic_DNA"/>
</dbReference>